<evidence type="ECO:0000313" key="3">
    <source>
        <dbReference type="Proteomes" id="UP000324748"/>
    </source>
</evidence>
<accession>A0A5B0QBL4</accession>
<keyword evidence="3" id="KW-1185">Reference proteome</keyword>
<feature type="compositionally biased region" description="Basic and acidic residues" evidence="1">
    <location>
        <begin position="38"/>
        <end position="55"/>
    </location>
</feature>
<organism evidence="2 3">
    <name type="scientific">Puccinia graminis f. sp. tritici</name>
    <dbReference type="NCBI Taxonomy" id="56615"/>
    <lineage>
        <taxon>Eukaryota</taxon>
        <taxon>Fungi</taxon>
        <taxon>Dikarya</taxon>
        <taxon>Basidiomycota</taxon>
        <taxon>Pucciniomycotina</taxon>
        <taxon>Pucciniomycetes</taxon>
        <taxon>Pucciniales</taxon>
        <taxon>Pucciniaceae</taxon>
        <taxon>Puccinia</taxon>
    </lineage>
</organism>
<evidence type="ECO:0000313" key="2">
    <source>
        <dbReference type="EMBL" id="KAA1110521.1"/>
    </source>
</evidence>
<proteinExistence type="predicted"/>
<reference evidence="2 3" key="1">
    <citation type="submission" date="2019-05" db="EMBL/GenBank/DDBJ databases">
        <title>Emergence of the Ug99 lineage of the wheat stem rust pathogen through somatic hybridization.</title>
        <authorList>
            <person name="Li F."/>
            <person name="Upadhyaya N.M."/>
            <person name="Sperschneider J."/>
            <person name="Matny O."/>
            <person name="Nguyen-Phuc H."/>
            <person name="Mago R."/>
            <person name="Raley C."/>
            <person name="Miller M.E."/>
            <person name="Silverstein K.A.T."/>
            <person name="Henningsen E."/>
            <person name="Hirsch C.D."/>
            <person name="Visser B."/>
            <person name="Pretorius Z.A."/>
            <person name="Steffenson B.J."/>
            <person name="Schwessinger B."/>
            <person name="Dodds P.N."/>
            <person name="Figueroa M."/>
        </authorList>
    </citation>
    <scope>NUCLEOTIDE SEQUENCE [LARGE SCALE GENOMIC DNA]</scope>
    <source>
        <strain evidence="2">21-0</strain>
    </source>
</reference>
<dbReference type="EMBL" id="VSWC01000027">
    <property type="protein sequence ID" value="KAA1110521.1"/>
    <property type="molecule type" value="Genomic_DNA"/>
</dbReference>
<dbReference type="AlphaFoldDB" id="A0A5B0QBL4"/>
<dbReference type="Proteomes" id="UP000324748">
    <property type="component" value="Unassembled WGS sequence"/>
</dbReference>
<protein>
    <submittedName>
        <fullName evidence="2">Uncharacterized protein</fullName>
    </submittedName>
</protein>
<name>A0A5B0QBL4_PUCGR</name>
<evidence type="ECO:0000256" key="1">
    <source>
        <dbReference type="SAM" id="MobiDB-lite"/>
    </source>
</evidence>
<feature type="compositionally biased region" description="Low complexity" evidence="1">
    <location>
        <begin position="74"/>
        <end position="93"/>
    </location>
</feature>
<sequence length="100" mass="11053">MTYVNHLPPLVSLGQNKKKALGLLDRILVKRGKTSNADNRKTIYKHESMTHESRKAKGPTPPRPAPPSYKNRRFPPFNRPPSSALPSAFPPVSESLGAPN</sequence>
<feature type="region of interest" description="Disordered" evidence="1">
    <location>
        <begin position="32"/>
        <end position="100"/>
    </location>
</feature>
<gene>
    <name evidence="2" type="ORF">PGT21_024049</name>
</gene>
<comment type="caution">
    <text evidence="2">The sequence shown here is derived from an EMBL/GenBank/DDBJ whole genome shotgun (WGS) entry which is preliminary data.</text>
</comment>